<keyword evidence="3" id="KW-1185">Reference proteome</keyword>
<proteinExistence type="predicted"/>
<dbReference type="InterPro" id="IPR048366">
    <property type="entry name" value="TNP-like_GBD"/>
</dbReference>
<comment type="caution">
    <text evidence="2">The sequence shown here is derived from an EMBL/GenBank/DDBJ whole genome shotgun (WGS) entry which is preliminary data.</text>
</comment>
<organism evidence="2 3">
    <name type="scientific">Frankliniella fusca</name>
    <dbReference type="NCBI Taxonomy" id="407009"/>
    <lineage>
        <taxon>Eukaryota</taxon>
        <taxon>Metazoa</taxon>
        <taxon>Ecdysozoa</taxon>
        <taxon>Arthropoda</taxon>
        <taxon>Hexapoda</taxon>
        <taxon>Insecta</taxon>
        <taxon>Pterygota</taxon>
        <taxon>Neoptera</taxon>
        <taxon>Paraneoptera</taxon>
        <taxon>Thysanoptera</taxon>
        <taxon>Terebrantia</taxon>
        <taxon>Thripoidea</taxon>
        <taxon>Thripidae</taxon>
        <taxon>Frankliniella</taxon>
    </lineage>
</organism>
<dbReference type="Pfam" id="PF21788">
    <property type="entry name" value="TNP-like_GBD"/>
    <property type="match status" value="1"/>
</dbReference>
<gene>
    <name evidence="2" type="ORF">KUF71_004554</name>
</gene>
<reference evidence="2" key="2">
    <citation type="journal article" date="2023" name="BMC Genomics">
        <title>Pest status, molecular evolution, and epigenetic factors derived from the genome assembly of Frankliniella fusca, a thysanopteran phytovirus vector.</title>
        <authorList>
            <person name="Catto M.A."/>
            <person name="Labadie P.E."/>
            <person name="Jacobson A.L."/>
            <person name="Kennedy G.G."/>
            <person name="Srinivasan R."/>
            <person name="Hunt B.G."/>
        </authorList>
    </citation>
    <scope>NUCLEOTIDE SEQUENCE</scope>
    <source>
        <strain evidence="2">PL_HMW_Pooled</strain>
    </source>
</reference>
<dbReference type="EMBL" id="JAHWGI010000287">
    <property type="protein sequence ID" value="KAK3911874.1"/>
    <property type="molecule type" value="Genomic_DNA"/>
</dbReference>
<dbReference type="Proteomes" id="UP001219518">
    <property type="component" value="Unassembled WGS sequence"/>
</dbReference>
<sequence>TPDGDIKLDHWRAVLETDSLHNVGPRQCHKLTEDHLNPDTWQKINVALAWQFWSASVAAPMEIYKQQGIHKLSDSSASSKFCKLLNELCDVLDQFLNYFQNLKKWSNVKLQSKLLEAERFTMNFLIRQGKRPRGKAPAFFNQEDFIFLSQLILGFFGLIRQSCGANTHPEPWVFAQLFRLLSIYSLVKPIKGSNMTGGEIIGSLFTLKDLKEATKAERQKALSDELDDIILNGT</sequence>
<accession>A0AAE1GZC7</accession>
<evidence type="ECO:0000313" key="3">
    <source>
        <dbReference type="Proteomes" id="UP001219518"/>
    </source>
</evidence>
<name>A0AAE1GZC7_9NEOP</name>
<protein>
    <recommendedName>
        <fullName evidence="1">Transposable element P transposase-like GTP-binding insertion domain-containing protein</fullName>
    </recommendedName>
</protein>
<evidence type="ECO:0000259" key="1">
    <source>
        <dbReference type="Pfam" id="PF21788"/>
    </source>
</evidence>
<feature type="domain" description="Transposable element P transposase-like GTP-binding insertion" evidence="1">
    <location>
        <begin position="10"/>
        <end position="99"/>
    </location>
</feature>
<dbReference type="AlphaFoldDB" id="A0AAE1GZC7"/>
<evidence type="ECO:0000313" key="2">
    <source>
        <dbReference type="EMBL" id="KAK3911874.1"/>
    </source>
</evidence>
<feature type="non-terminal residue" evidence="2">
    <location>
        <position position="234"/>
    </location>
</feature>
<reference evidence="2" key="1">
    <citation type="submission" date="2021-07" db="EMBL/GenBank/DDBJ databases">
        <authorList>
            <person name="Catto M.A."/>
            <person name="Jacobson A."/>
            <person name="Kennedy G."/>
            <person name="Labadie P."/>
            <person name="Hunt B.G."/>
            <person name="Srinivasan R."/>
        </authorList>
    </citation>
    <scope>NUCLEOTIDE SEQUENCE</scope>
    <source>
        <strain evidence="2">PL_HMW_Pooled</strain>
        <tissue evidence="2">Head</tissue>
    </source>
</reference>